<dbReference type="EMBL" id="SOCP01000001">
    <property type="protein sequence ID" value="TDV57512.1"/>
    <property type="molecule type" value="Genomic_DNA"/>
</dbReference>
<dbReference type="InterPro" id="IPR023631">
    <property type="entry name" value="Amidase_dom"/>
</dbReference>
<evidence type="ECO:0000259" key="1">
    <source>
        <dbReference type="Pfam" id="PF01425"/>
    </source>
</evidence>
<dbReference type="Gene3D" id="3.90.1300.10">
    <property type="entry name" value="Amidase signature (AS) domain"/>
    <property type="match status" value="1"/>
</dbReference>
<feature type="domain" description="Amidase" evidence="1">
    <location>
        <begin position="24"/>
        <end position="308"/>
    </location>
</feature>
<dbReference type="InterPro" id="IPR052739">
    <property type="entry name" value="FAAH2"/>
</dbReference>
<dbReference type="Pfam" id="PF01425">
    <property type="entry name" value="Amidase"/>
    <property type="match status" value="2"/>
</dbReference>
<dbReference type="RefSeq" id="WP_133900773.1">
    <property type="nucleotide sequence ID" value="NZ_SOCP01000001.1"/>
</dbReference>
<protein>
    <submittedName>
        <fullName evidence="2">Amidase</fullName>
    </submittedName>
</protein>
<proteinExistence type="predicted"/>
<evidence type="ECO:0000313" key="3">
    <source>
        <dbReference type="Proteomes" id="UP000294927"/>
    </source>
</evidence>
<accession>A0A4R7W4Q2</accession>
<dbReference type="PANTHER" id="PTHR43372:SF4">
    <property type="entry name" value="FATTY-ACID AMIDE HYDROLASE 2"/>
    <property type="match status" value="1"/>
</dbReference>
<keyword evidence="3" id="KW-1185">Reference proteome</keyword>
<evidence type="ECO:0000313" key="2">
    <source>
        <dbReference type="EMBL" id="TDV57512.1"/>
    </source>
</evidence>
<name>A0A4R7W4Q2_9PSEU</name>
<comment type="caution">
    <text evidence="2">The sequence shown here is derived from an EMBL/GenBank/DDBJ whole genome shotgun (WGS) entry which is preliminary data.</text>
</comment>
<feature type="domain" description="Amidase" evidence="1">
    <location>
        <begin position="324"/>
        <end position="426"/>
    </location>
</feature>
<dbReference type="InterPro" id="IPR036928">
    <property type="entry name" value="AS_sf"/>
</dbReference>
<dbReference type="Proteomes" id="UP000294927">
    <property type="component" value="Unassembled WGS sequence"/>
</dbReference>
<reference evidence="2 3" key="1">
    <citation type="submission" date="2019-03" db="EMBL/GenBank/DDBJ databases">
        <title>Genomic Encyclopedia of Archaeal and Bacterial Type Strains, Phase II (KMG-II): from individual species to whole genera.</title>
        <authorList>
            <person name="Goeker M."/>
        </authorList>
    </citation>
    <scope>NUCLEOTIDE SEQUENCE [LARGE SCALE GENOMIC DNA]</scope>
    <source>
        <strain evidence="2 3">DSM 45499</strain>
    </source>
</reference>
<dbReference type="GO" id="GO:0012505">
    <property type="term" value="C:endomembrane system"/>
    <property type="evidence" value="ECO:0007669"/>
    <property type="project" value="TreeGrafter"/>
</dbReference>
<organism evidence="2 3">
    <name type="scientific">Actinophytocola oryzae</name>
    <dbReference type="NCBI Taxonomy" id="502181"/>
    <lineage>
        <taxon>Bacteria</taxon>
        <taxon>Bacillati</taxon>
        <taxon>Actinomycetota</taxon>
        <taxon>Actinomycetes</taxon>
        <taxon>Pseudonocardiales</taxon>
        <taxon>Pseudonocardiaceae</taxon>
    </lineage>
</organism>
<dbReference type="AlphaFoldDB" id="A0A4R7W4Q2"/>
<dbReference type="PANTHER" id="PTHR43372">
    <property type="entry name" value="FATTY-ACID AMIDE HYDROLASE"/>
    <property type="match status" value="1"/>
</dbReference>
<gene>
    <name evidence="2" type="ORF">CLV71_101383</name>
</gene>
<dbReference type="SUPFAM" id="SSF75304">
    <property type="entry name" value="Amidase signature (AS) enzymes"/>
    <property type="match status" value="1"/>
</dbReference>
<sequence length="447" mass="45877">MEPAHAGARELARAVATRSVSSRELVGGYLDRITRSELNAVVTLDAERALATAAALDDETARGERRGPLHGVPVTVKDAIATEGLRTTGGSPSLASHVPDSDAPAVAALRAAGAVVVGKTNLPEWCGDIQTYNEVFGTTRNPWDLDRTPGGSSGGSAAAVAAGLTGFDLASDIAGSIRIPAHFCGVYGLKPSVGLVAGEGYVDHVGAGALPPDGNVLGPICRTADDLALVLDVLASAPAPTVGSLRECRVATWLDDPSCRVGSESAAVLGRAVSALAGAGARVSAPTPPSGFDELFELHLDMVLAAVAYNLPEDGVPPATATHRGWLARAEDRAVARQVWARWFEGYDVLLCPVTAMPAFPHDQDGDIGTRTLSVDGEDRPHMTTVGWCGLFSVLGLPTVVMPVGFTAAGLPVGVQVVASRLHDHTAVAFARLAAEVLGGHTAPPCG</sequence>
<dbReference type="OrthoDB" id="182039at2"/>